<reference evidence="1 2" key="1">
    <citation type="journal article" date="2006" name="Mol. Microbiol.">
        <title>Role of pathogenicity island-associated integrases in the genome plasticity of uropathogenic Escherichia coli strain 536.</title>
        <authorList>
            <person name="Hochhut B."/>
            <person name="Wilde C."/>
            <person name="Balling G."/>
            <person name="Middendorf B."/>
            <person name="Dobrindt U."/>
            <person name="Brzuszkiewicz E."/>
            <person name="Gottschalk G."/>
            <person name="Carniel E."/>
            <person name="Hacker J."/>
        </authorList>
    </citation>
    <scope>NUCLEOTIDE SEQUENCE [LARGE SCALE GENOMIC DNA]</scope>
    <source>
        <strain evidence="2">536 / UPEC</strain>
    </source>
</reference>
<dbReference type="AlphaFoldDB" id="A0A454A1G9"/>
<evidence type="ECO:0000313" key="2">
    <source>
        <dbReference type="Proteomes" id="UP000009182"/>
    </source>
</evidence>
<gene>
    <name evidence="1" type="ordered locus">ECP_0317</name>
</gene>
<dbReference type="Proteomes" id="UP000009182">
    <property type="component" value="Chromosome"/>
</dbReference>
<name>A0A454A1G9_ECOL5</name>
<dbReference type="EMBL" id="CP000247">
    <property type="protein sequence ID" value="ABG68351.1"/>
    <property type="molecule type" value="Genomic_DNA"/>
</dbReference>
<evidence type="ECO:0000313" key="1">
    <source>
        <dbReference type="EMBL" id="ABG68351.1"/>
    </source>
</evidence>
<organism evidence="1 2">
    <name type="scientific">Escherichia coli O6:K15:H31 (strain 536 / UPEC)</name>
    <dbReference type="NCBI Taxonomy" id="362663"/>
    <lineage>
        <taxon>Bacteria</taxon>
        <taxon>Pseudomonadati</taxon>
        <taxon>Pseudomonadota</taxon>
        <taxon>Gammaproteobacteria</taxon>
        <taxon>Enterobacterales</taxon>
        <taxon>Enterobacteriaceae</taxon>
        <taxon>Escherichia</taxon>
    </lineage>
</organism>
<protein>
    <submittedName>
        <fullName evidence="1">Uncharacterized protein</fullName>
    </submittedName>
</protein>
<accession>A0A454A1G9</accession>
<dbReference type="KEGG" id="ecp:ECP_0317"/>
<sequence length="45" mass="5083">MAQIRFRIDTVQSAGADQPVQQRTTLSTVIVAEEHVDDMTFIYSL</sequence>
<proteinExistence type="predicted"/>